<evidence type="ECO:0000256" key="2">
    <source>
        <dbReference type="ARBA" id="ARBA00001946"/>
    </source>
</evidence>
<dbReference type="EC" id="3.1.3.16" evidence="3"/>
<evidence type="ECO:0000256" key="4">
    <source>
        <dbReference type="ARBA" id="ARBA00022723"/>
    </source>
</evidence>
<name>A0ABQ9L3Z8_HEVBR</name>
<dbReference type="PROSITE" id="PS51746">
    <property type="entry name" value="PPM_2"/>
    <property type="match status" value="1"/>
</dbReference>
<evidence type="ECO:0000259" key="10">
    <source>
        <dbReference type="PROSITE" id="PS51746"/>
    </source>
</evidence>
<dbReference type="SMART" id="SM00332">
    <property type="entry name" value="PP2Cc"/>
    <property type="match status" value="1"/>
</dbReference>
<reference evidence="11 12" key="1">
    <citation type="journal article" date="2023" name="Plant Biotechnol. J.">
        <title>Chromosome-level wild Hevea brasiliensis genome provides new tools for genomic-assisted breeding and valuable loci to elevate rubber yield.</title>
        <authorList>
            <person name="Cheng H."/>
            <person name="Song X."/>
            <person name="Hu Y."/>
            <person name="Wu T."/>
            <person name="Yang Q."/>
            <person name="An Z."/>
            <person name="Feng S."/>
            <person name="Deng Z."/>
            <person name="Wu W."/>
            <person name="Zeng X."/>
            <person name="Tu M."/>
            <person name="Wang X."/>
            <person name="Huang H."/>
        </authorList>
    </citation>
    <scope>NUCLEOTIDE SEQUENCE [LARGE SCALE GENOMIC DNA]</scope>
    <source>
        <strain evidence="11">MT/VB/25A 57/8</strain>
    </source>
</reference>
<evidence type="ECO:0000256" key="9">
    <source>
        <dbReference type="RuleBase" id="RU003465"/>
    </source>
</evidence>
<evidence type="ECO:0000313" key="12">
    <source>
        <dbReference type="Proteomes" id="UP001174677"/>
    </source>
</evidence>
<sequence>MLQALMNLLSLCFRPFGHDSSTSGNFESAGVGKEGKDGLLWYRDIGRYGSGDFSMAVVQANQVLEDKCQIESGSFGTFIGVYDGHGGPDASSYVCDHLFRHFQAISADAQGVVAAETIQRAFHATEEGFTTLVSELWTTCPQIATTGSCCLVGVIFQQTLFVANLGDSRVVLGKKVGSTGDIAAIQLSTEHNANNEAIRHELKELHPNDPQIVVLKHGVWRVKGIIQVSRSIGDVYMKHVQYNREPINGKFRLPEPMNMPILNANPTIISHPLHPNDSFLIFASDGLWEHLSNEKAVDIVHSHPHAGSAKRLVKAALQEAARKREMRYSDLRRIDKKVRRHFHDDITVIVLFLNHDLISRGTVQDPPLSIRSALEH</sequence>
<keyword evidence="8" id="KW-0464">Manganese</keyword>
<dbReference type="Gene3D" id="3.60.40.10">
    <property type="entry name" value="PPM-type phosphatase domain"/>
    <property type="match status" value="1"/>
</dbReference>
<dbReference type="InterPro" id="IPR001932">
    <property type="entry name" value="PPM-type_phosphatase-like_dom"/>
</dbReference>
<accession>A0ABQ9L3Z8</accession>
<evidence type="ECO:0000256" key="8">
    <source>
        <dbReference type="ARBA" id="ARBA00023211"/>
    </source>
</evidence>
<keyword evidence="7 9" id="KW-0904">Protein phosphatase</keyword>
<dbReference type="SUPFAM" id="SSF81606">
    <property type="entry name" value="PP2C-like"/>
    <property type="match status" value="1"/>
</dbReference>
<protein>
    <recommendedName>
        <fullName evidence="3">protein-serine/threonine phosphatase</fullName>
        <ecNumber evidence="3">3.1.3.16</ecNumber>
    </recommendedName>
</protein>
<comment type="cofactor">
    <cofactor evidence="1">
        <name>Mn(2+)</name>
        <dbReference type="ChEBI" id="CHEBI:29035"/>
    </cofactor>
</comment>
<comment type="cofactor">
    <cofactor evidence="2">
        <name>Mg(2+)</name>
        <dbReference type="ChEBI" id="CHEBI:18420"/>
    </cofactor>
</comment>
<comment type="similarity">
    <text evidence="9">Belongs to the PP2C family.</text>
</comment>
<proteinExistence type="inferred from homology"/>
<evidence type="ECO:0000313" key="11">
    <source>
        <dbReference type="EMBL" id="KAJ9154616.1"/>
    </source>
</evidence>
<feature type="domain" description="PPM-type phosphatase" evidence="10">
    <location>
        <begin position="52"/>
        <end position="353"/>
    </location>
</feature>
<dbReference type="EMBL" id="JARPOI010000015">
    <property type="protein sequence ID" value="KAJ9154616.1"/>
    <property type="molecule type" value="Genomic_DNA"/>
</dbReference>
<dbReference type="PANTHER" id="PTHR47992">
    <property type="entry name" value="PROTEIN PHOSPHATASE"/>
    <property type="match status" value="1"/>
</dbReference>
<evidence type="ECO:0000256" key="1">
    <source>
        <dbReference type="ARBA" id="ARBA00001936"/>
    </source>
</evidence>
<dbReference type="PROSITE" id="PS01032">
    <property type="entry name" value="PPM_1"/>
    <property type="match status" value="1"/>
</dbReference>
<dbReference type="InterPro" id="IPR000222">
    <property type="entry name" value="PP2C_BS"/>
</dbReference>
<keyword evidence="6" id="KW-0460">Magnesium</keyword>
<dbReference type="Proteomes" id="UP001174677">
    <property type="component" value="Chromosome 15"/>
</dbReference>
<keyword evidence="5 9" id="KW-0378">Hydrolase</keyword>
<keyword evidence="4" id="KW-0479">Metal-binding</keyword>
<dbReference type="InterPro" id="IPR036457">
    <property type="entry name" value="PPM-type-like_dom_sf"/>
</dbReference>
<evidence type="ECO:0000256" key="3">
    <source>
        <dbReference type="ARBA" id="ARBA00013081"/>
    </source>
</evidence>
<gene>
    <name evidence="11" type="ORF">P3X46_027935</name>
</gene>
<dbReference type="Pfam" id="PF00481">
    <property type="entry name" value="PP2C"/>
    <property type="match status" value="1"/>
</dbReference>
<evidence type="ECO:0000256" key="6">
    <source>
        <dbReference type="ARBA" id="ARBA00022842"/>
    </source>
</evidence>
<dbReference type="CDD" id="cd00143">
    <property type="entry name" value="PP2Cc"/>
    <property type="match status" value="1"/>
</dbReference>
<dbReference type="InterPro" id="IPR015655">
    <property type="entry name" value="PP2C"/>
</dbReference>
<evidence type="ECO:0000256" key="7">
    <source>
        <dbReference type="ARBA" id="ARBA00022912"/>
    </source>
</evidence>
<comment type="caution">
    <text evidence="11">The sequence shown here is derived from an EMBL/GenBank/DDBJ whole genome shotgun (WGS) entry which is preliminary data.</text>
</comment>
<evidence type="ECO:0000256" key="5">
    <source>
        <dbReference type="ARBA" id="ARBA00022801"/>
    </source>
</evidence>
<keyword evidence="12" id="KW-1185">Reference proteome</keyword>
<organism evidence="11 12">
    <name type="scientific">Hevea brasiliensis</name>
    <name type="common">Para rubber tree</name>
    <name type="synonym">Siphonia brasiliensis</name>
    <dbReference type="NCBI Taxonomy" id="3981"/>
    <lineage>
        <taxon>Eukaryota</taxon>
        <taxon>Viridiplantae</taxon>
        <taxon>Streptophyta</taxon>
        <taxon>Embryophyta</taxon>
        <taxon>Tracheophyta</taxon>
        <taxon>Spermatophyta</taxon>
        <taxon>Magnoliopsida</taxon>
        <taxon>eudicotyledons</taxon>
        <taxon>Gunneridae</taxon>
        <taxon>Pentapetalae</taxon>
        <taxon>rosids</taxon>
        <taxon>fabids</taxon>
        <taxon>Malpighiales</taxon>
        <taxon>Euphorbiaceae</taxon>
        <taxon>Crotonoideae</taxon>
        <taxon>Micrandreae</taxon>
        <taxon>Hevea</taxon>
    </lineage>
</organism>